<dbReference type="EMBL" id="FMIA01000002">
    <property type="protein sequence ID" value="SCL59705.1"/>
    <property type="molecule type" value="Genomic_DNA"/>
</dbReference>
<evidence type="ECO:0000313" key="3">
    <source>
        <dbReference type="EMBL" id="SCL59705.1"/>
    </source>
</evidence>
<name>A0A1C6V062_9ACTN</name>
<feature type="chain" id="PRO_5039454488" description="Nuclear transport factor 2 family protein" evidence="2">
    <location>
        <begin position="25"/>
        <end position="171"/>
    </location>
</feature>
<evidence type="ECO:0000256" key="1">
    <source>
        <dbReference type="SAM" id="MobiDB-lite"/>
    </source>
</evidence>
<organism evidence="3 4">
    <name type="scientific">Micromonospora yangpuensis</name>
    <dbReference type="NCBI Taxonomy" id="683228"/>
    <lineage>
        <taxon>Bacteria</taxon>
        <taxon>Bacillati</taxon>
        <taxon>Actinomycetota</taxon>
        <taxon>Actinomycetes</taxon>
        <taxon>Micromonosporales</taxon>
        <taxon>Micromonosporaceae</taxon>
        <taxon>Micromonospora</taxon>
    </lineage>
</organism>
<evidence type="ECO:0008006" key="5">
    <source>
        <dbReference type="Google" id="ProtNLM"/>
    </source>
</evidence>
<dbReference type="AlphaFoldDB" id="A0A1C6V062"/>
<dbReference type="OrthoDB" id="3403484at2"/>
<reference evidence="3 4" key="1">
    <citation type="submission" date="2016-06" db="EMBL/GenBank/DDBJ databases">
        <authorList>
            <person name="Kjaerup R.B."/>
            <person name="Dalgaard T.S."/>
            <person name="Juul-Madsen H.R."/>
        </authorList>
    </citation>
    <scope>NUCLEOTIDE SEQUENCE [LARGE SCALE GENOMIC DNA]</scope>
    <source>
        <strain evidence="3 4">DSM 45577</strain>
    </source>
</reference>
<feature type="compositionally biased region" description="Basic and acidic residues" evidence="1">
    <location>
        <begin position="34"/>
        <end position="48"/>
    </location>
</feature>
<sequence>MAVRSGRLALAVTALVLLPGTLLGCSLGGDEEPADRPDRAPVEEADTKARERVQAYLDAMVAKDAAAGRNQFCAPLHEGFDAAATGPNGDFADHFEVSQATITEVRSGSRGQEVAVTLTVTAGSRQAERALDFTVTRTGADWCISGEAPGTPAPSGSPADPDLSATPTPAG</sequence>
<dbReference type="PROSITE" id="PS51257">
    <property type="entry name" value="PROKAR_LIPOPROTEIN"/>
    <property type="match status" value="1"/>
</dbReference>
<protein>
    <recommendedName>
        <fullName evidence="5">Nuclear transport factor 2 family protein</fullName>
    </recommendedName>
</protein>
<feature type="region of interest" description="Disordered" evidence="1">
    <location>
        <begin position="29"/>
        <end position="48"/>
    </location>
</feature>
<feature type="compositionally biased region" description="Low complexity" evidence="1">
    <location>
        <begin position="145"/>
        <end position="161"/>
    </location>
</feature>
<gene>
    <name evidence="3" type="ORF">GA0070617_4175</name>
</gene>
<dbReference type="STRING" id="683228.GA0070617_4175"/>
<feature type="region of interest" description="Disordered" evidence="1">
    <location>
        <begin position="144"/>
        <end position="171"/>
    </location>
</feature>
<accession>A0A1C6V062</accession>
<keyword evidence="4" id="KW-1185">Reference proteome</keyword>
<evidence type="ECO:0000256" key="2">
    <source>
        <dbReference type="SAM" id="SignalP"/>
    </source>
</evidence>
<proteinExistence type="predicted"/>
<dbReference type="RefSeq" id="WP_091441208.1">
    <property type="nucleotide sequence ID" value="NZ_BMMJ01000002.1"/>
</dbReference>
<dbReference type="Proteomes" id="UP000198937">
    <property type="component" value="Unassembled WGS sequence"/>
</dbReference>
<evidence type="ECO:0000313" key="4">
    <source>
        <dbReference type="Proteomes" id="UP000198937"/>
    </source>
</evidence>
<keyword evidence="2" id="KW-0732">Signal</keyword>
<feature type="signal peptide" evidence="2">
    <location>
        <begin position="1"/>
        <end position="24"/>
    </location>
</feature>